<reference evidence="2" key="1">
    <citation type="submission" date="2018-12" db="EMBL/GenBank/DDBJ databases">
        <authorList>
            <person name="Sun L."/>
            <person name="Chen Z."/>
        </authorList>
    </citation>
    <scope>NUCLEOTIDE SEQUENCE [LARGE SCALE GENOMIC DNA]</scope>
    <source>
        <strain evidence="2">DSM 16012</strain>
    </source>
</reference>
<dbReference type="PIRSF" id="PIRSF033101">
    <property type="entry name" value="UCP033101"/>
    <property type="match status" value="1"/>
</dbReference>
<evidence type="ECO:0000313" key="3">
    <source>
        <dbReference type="Proteomes" id="UP000273811"/>
    </source>
</evidence>
<keyword evidence="1" id="KW-0472">Membrane</keyword>
<dbReference type="RefSeq" id="WP_120071655.1">
    <property type="nucleotide sequence ID" value="NZ_VDTW01000049.1"/>
</dbReference>
<keyword evidence="3" id="KW-1185">Reference proteome</keyword>
<sequence>MVPSFTIASIIISLAVVVGAPIVLLIIFKKKFDISIKAVLFGVLTFFAFAYILEGLVHAIFLEWNKTTKALLENTWLFMLYGGLMAGIFEETGRFIMMRYALKKYREWKDGLAFGLGHGGIEAILIVGMNSVVMIVLAFMINNGTYDAFITGKGAEALAPLHDQLTGSASFIQLFAGVERLGALAIHMGLSILVLYGIKEGKKVYLLYAILIHAVIDFPAALYQKGIINIFVVEAYLILLAVGFIVWIVKSRSLFSSDRI</sequence>
<keyword evidence="1" id="KW-1133">Transmembrane helix</keyword>
<dbReference type="Pfam" id="PF10086">
    <property type="entry name" value="YhfC"/>
    <property type="match status" value="1"/>
</dbReference>
<feature type="transmembrane region" description="Helical" evidence="1">
    <location>
        <begin position="74"/>
        <end position="90"/>
    </location>
</feature>
<feature type="transmembrane region" description="Helical" evidence="1">
    <location>
        <begin position="6"/>
        <end position="27"/>
    </location>
</feature>
<protein>
    <submittedName>
        <fullName evidence="2">YhfC family intramembrane metalloprotease</fullName>
    </submittedName>
</protein>
<keyword evidence="2" id="KW-0645">Protease</keyword>
<dbReference type="OrthoDB" id="9807167at2"/>
<keyword evidence="1" id="KW-0812">Transmembrane</keyword>
<dbReference type="GeneID" id="56392738"/>
<feature type="transmembrane region" description="Helical" evidence="1">
    <location>
        <begin position="205"/>
        <end position="222"/>
    </location>
</feature>
<evidence type="ECO:0000313" key="2">
    <source>
        <dbReference type="EMBL" id="RWR12551.1"/>
    </source>
</evidence>
<name>A0A451GBU7_9BACI</name>
<gene>
    <name evidence="2" type="ORF">D4N35_006500</name>
</gene>
<keyword evidence="2" id="KW-0482">Metalloprotease</keyword>
<dbReference type="GO" id="GO:0006508">
    <property type="term" value="P:proteolysis"/>
    <property type="evidence" value="ECO:0007669"/>
    <property type="project" value="UniProtKB-KW"/>
</dbReference>
<dbReference type="Proteomes" id="UP000273811">
    <property type="component" value="Unassembled WGS sequence"/>
</dbReference>
<accession>A0A451GBU7</accession>
<organism evidence="2 3">
    <name type="scientific">Siminovitchia fortis</name>
    <dbReference type="NCBI Taxonomy" id="254758"/>
    <lineage>
        <taxon>Bacteria</taxon>
        <taxon>Bacillati</taxon>
        <taxon>Bacillota</taxon>
        <taxon>Bacilli</taxon>
        <taxon>Bacillales</taxon>
        <taxon>Bacillaceae</taxon>
        <taxon>Siminovitchia</taxon>
    </lineage>
</organism>
<feature type="transmembrane region" description="Helical" evidence="1">
    <location>
        <begin position="228"/>
        <end position="249"/>
    </location>
</feature>
<feature type="transmembrane region" description="Helical" evidence="1">
    <location>
        <begin position="39"/>
        <end position="62"/>
    </location>
</feature>
<proteinExistence type="predicted"/>
<dbReference type="AlphaFoldDB" id="A0A451GBU7"/>
<dbReference type="EMBL" id="QYTU02000010">
    <property type="protein sequence ID" value="RWR12551.1"/>
    <property type="molecule type" value="Genomic_DNA"/>
</dbReference>
<feature type="transmembrane region" description="Helical" evidence="1">
    <location>
        <begin position="111"/>
        <end position="141"/>
    </location>
</feature>
<evidence type="ECO:0000256" key="1">
    <source>
        <dbReference type="SAM" id="Phobius"/>
    </source>
</evidence>
<feature type="transmembrane region" description="Helical" evidence="1">
    <location>
        <begin position="181"/>
        <end position="198"/>
    </location>
</feature>
<dbReference type="GO" id="GO:0008237">
    <property type="term" value="F:metallopeptidase activity"/>
    <property type="evidence" value="ECO:0007669"/>
    <property type="project" value="UniProtKB-KW"/>
</dbReference>
<comment type="caution">
    <text evidence="2">The sequence shown here is derived from an EMBL/GenBank/DDBJ whole genome shotgun (WGS) entry which is preliminary data.</text>
</comment>
<dbReference type="InterPro" id="IPR011397">
    <property type="entry name" value="YhfC"/>
</dbReference>
<keyword evidence="2" id="KW-0378">Hydrolase</keyword>